<sequence>MRHPTAMIAPIVGLVLVTLATLVHSAPVEVVYTGESCACPTQLGYQLNVPNPPKPKKYAGGEYGYRVEKPVQTKAKISYSFDFTVEQPRTSAPPKTNPSKLYAKVDRITVNKADCQAKNKSTCSCSSCSSQKHRYVAPPVRSPNAIRRRRDLRPPGSLIRRRMMRQQQLQERPPRFVKFYHKDLTPAQQKQQLKLFGLIPVESPQPVAAAPKSKRKTKKTQPSWMGLGRRLRKRDIKGEYDLLEQERSQIDLTAPEIIQFMPETLNPDFKPGQCHMGCGAMTAAAPPPEESLPKVEQVPQMRQMEQVPQLGQMEQVPQMGQMEQQEPVEQQNTIPSKRAAFGYYPLQIPSPLNHQEEYKFVDDSQLRSLLSTTSVPDPQEYSSTPLQFAGDLESVTRRSYGAPLLGLGGGYPVEHVSDSQLDSIISGIVYNHPAYDHHYSTEGSLVDPEPVQKQQTTDFLKKLIDGRLGGWGFDQGAEPEHSLREDYARQPAHTYGYKSHTQNGYSVDTYSAPPITDYLRAWF</sequence>
<feature type="signal peptide" evidence="1">
    <location>
        <begin position="1"/>
        <end position="25"/>
    </location>
</feature>
<evidence type="ECO:0000256" key="1">
    <source>
        <dbReference type="SAM" id="SignalP"/>
    </source>
</evidence>
<dbReference type="RefSeq" id="XP_044316926.1">
    <property type="nucleotide sequence ID" value="XM_044460991.1"/>
</dbReference>
<organism evidence="2 3">
    <name type="scientific">Drosophila rhopaloa</name>
    <name type="common">Fruit fly</name>
    <dbReference type="NCBI Taxonomy" id="1041015"/>
    <lineage>
        <taxon>Eukaryota</taxon>
        <taxon>Metazoa</taxon>
        <taxon>Ecdysozoa</taxon>
        <taxon>Arthropoda</taxon>
        <taxon>Hexapoda</taxon>
        <taxon>Insecta</taxon>
        <taxon>Pterygota</taxon>
        <taxon>Neoptera</taxon>
        <taxon>Endopterygota</taxon>
        <taxon>Diptera</taxon>
        <taxon>Brachycera</taxon>
        <taxon>Muscomorpha</taxon>
        <taxon>Ephydroidea</taxon>
        <taxon>Drosophilidae</taxon>
        <taxon>Drosophila</taxon>
        <taxon>Sophophora</taxon>
    </lineage>
</organism>
<proteinExistence type="predicted"/>
<feature type="chain" id="PRO_5045120787" evidence="1">
    <location>
        <begin position="26"/>
        <end position="523"/>
    </location>
</feature>
<keyword evidence="3" id="KW-1185">Reference proteome</keyword>
<evidence type="ECO:0000313" key="2">
    <source>
        <dbReference type="EnsemblMetazoa" id="XP_044316926.1"/>
    </source>
</evidence>
<reference evidence="3" key="1">
    <citation type="journal article" date="2021" name="Elife">
        <title>Highly contiguous assemblies of 101 drosophilid genomes.</title>
        <authorList>
            <person name="Kim B.Y."/>
            <person name="Wang J.R."/>
            <person name="Miller D.E."/>
            <person name="Barmina O."/>
            <person name="Delaney E."/>
            <person name="Thompson A."/>
            <person name="Comeault A.A."/>
            <person name="Peede D."/>
            <person name="D'Agostino E.R."/>
            <person name="Pelaez J."/>
            <person name="Aguilar J.M."/>
            <person name="Haji D."/>
            <person name="Matsunaga T."/>
            <person name="Armstrong E.E."/>
            <person name="Zych M."/>
            <person name="Ogawa Y."/>
            <person name="Stamenkovic-Radak M."/>
            <person name="Jelic M."/>
            <person name="Veselinovic M.S."/>
            <person name="Tanaskovic M."/>
            <person name="Eric P."/>
            <person name="Gao J.J."/>
            <person name="Katoh T.K."/>
            <person name="Toda M.J."/>
            <person name="Watabe H."/>
            <person name="Watada M."/>
            <person name="Davis J.S."/>
            <person name="Moyle L.C."/>
            <person name="Manoli G."/>
            <person name="Bertolini E."/>
            <person name="Kostal V."/>
            <person name="Hawley R.S."/>
            <person name="Takahashi A."/>
            <person name="Jones C.D."/>
            <person name="Price D.K."/>
            <person name="Whiteman N."/>
            <person name="Kopp A."/>
            <person name="Matute D.R."/>
            <person name="Petrov D.A."/>
        </authorList>
    </citation>
    <scope>NUCLEOTIDE SEQUENCE [LARGE SCALE GENOMIC DNA]</scope>
</reference>
<name>A0ABM5JDM8_DRORH</name>
<dbReference type="Proteomes" id="UP001652680">
    <property type="component" value="Unassembled WGS sequence"/>
</dbReference>
<accession>A0ABM5JDM8</accession>
<reference evidence="2" key="2">
    <citation type="submission" date="2025-05" db="UniProtKB">
        <authorList>
            <consortium name="EnsemblMetazoa"/>
        </authorList>
    </citation>
    <scope>IDENTIFICATION</scope>
</reference>
<keyword evidence="1" id="KW-0732">Signal</keyword>
<dbReference type="GeneID" id="123037959"/>
<evidence type="ECO:0000313" key="3">
    <source>
        <dbReference type="Proteomes" id="UP001652680"/>
    </source>
</evidence>
<dbReference type="EnsemblMetazoa" id="XM_044460991.1">
    <property type="protein sequence ID" value="XP_044316926.1"/>
    <property type="gene ID" value="LOC123037959"/>
</dbReference>
<protein>
    <submittedName>
        <fullName evidence="2">Uncharacterized protein</fullName>
    </submittedName>
</protein>